<dbReference type="InterPro" id="IPR051531">
    <property type="entry name" value="N-acetyltransferase"/>
</dbReference>
<evidence type="ECO:0000259" key="1">
    <source>
        <dbReference type="PROSITE" id="PS51186"/>
    </source>
</evidence>
<dbReference type="RefSeq" id="WP_091741272.1">
    <property type="nucleotide sequence ID" value="NZ_FOYR01000004.1"/>
</dbReference>
<proteinExistence type="predicted"/>
<dbReference type="CDD" id="cd04301">
    <property type="entry name" value="NAT_SF"/>
    <property type="match status" value="1"/>
</dbReference>
<dbReference type="EMBL" id="FOYR01000004">
    <property type="protein sequence ID" value="SFR71399.1"/>
    <property type="molecule type" value="Genomic_DNA"/>
</dbReference>
<reference evidence="3" key="1">
    <citation type="submission" date="2016-10" db="EMBL/GenBank/DDBJ databases">
        <authorList>
            <person name="Varghese N."/>
            <person name="Submissions S."/>
        </authorList>
    </citation>
    <scope>NUCLEOTIDE SEQUENCE [LARGE SCALE GENOMIC DNA]</scope>
    <source>
        <strain evidence="3">CL127</strain>
    </source>
</reference>
<dbReference type="InterPro" id="IPR000182">
    <property type="entry name" value="GNAT_dom"/>
</dbReference>
<name>A0A1I6IXJ5_9MICO</name>
<dbReference type="SUPFAM" id="SSF55729">
    <property type="entry name" value="Acyl-CoA N-acyltransferases (Nat)"/>
    <property type="match status" value="1"/>
</dbReference>
<evidence type="ECO:0000313" key="2">
    <source>
        <dbReference type="EMBL" id="SFR71399.1"/>
    </source>
</evidence>
<dbReference type="Gene3D" id="3.40.630.30">
    <property type="match status" value="1"/>
</dbReference>
<gene>
    <name evidence="2" type="ORF">SAMN04488591_3086</name>
</gene>
<dbReference type="Pfam" id="PF13302">
    <property type="entry name" value="Acetyltransf_3"/>
    <property type="match status" value="1"/>
</dbReference>
<sequence>MTSPAIRWPRPAGPLELRTPTPESLDHVLRWRNRPDVTTWLLRTTVDPDRFREQWLEAVEDHHSVVAFLDDEVVGTASLWITDGLGQMHVPDGPWRKAEAGIGYMIDPAHAGRGYATEIASALLSLAFEELGVHRVTAGCFADNVASWRVMEKLGMRREQHGIRDSWHAERGWIDGFAYAMLAEEWRARQAR</sequence>
<organism evidence="2 3">
    <name type="scientific">Microbacterium azadirachtae</name>
    <dbReference type="NCBI Taxonomy" id="582680"/>
    <lineage>
        <taxon>Bacteria</taxon>
        <taxon>Bacillati</taxon>
        <taxon>Actinomycetota</taxon>
        <taxon>Actinomycetes</taxon>
        <taxon>Micrococcales</taxon>
        <taxon>Microbacteriaceae</taxon>
        <taxon>Microbacterium</taxon>
    </lineage>
</organism>
<dbReference type="GO" id="GO:0016747">
    <property type="term" value="F:acyltransferase activity, transferring groups other than amino-acyl groups"/>
    <property type="evidence" value="ECO:0007669"/>
    <property type="project" value="InterPro"/>
</dbReference>
<dbReference type="Proteomes" id="UP000198877">
    <property type="component" value="Unassembled WGS sequence"/>
</dbReference>
<dbReference type="AlphaFoldDB" id="A0A1I6IXJ5"/>
<evidence type="ECO:0000313" key="3">
    <source>
        <dbReference type="Proteomes" id="UP000198877"/>
    </source>
</evidence>
<accession>A0A1I6IXJ5</accession>
<feature type="domain" description="N-acetyltransferase" evidence="1">
    <location>
        <begin position="15"/>
        <end position="184"/>
    </location>
</feature>
<dbReference type="PANTHER" id="PTHR43792">
    <property type="entry name" value="GNAT FAMILY, PUTATIVE (AFU_ORTHOLOGUE AFUA_3G00765)-RELATED-RELATED"/>
    <property type="match status" value="1"/>
</dbReference>
<dbReference type="InterPro" id="IPR016181">
    <property type="entry name" value="Acyl_CoA_acyltransferase"/>
</dbReference>
<keyword evidence="2" id="KW-0808">Transferase</keyword>
<dbReference type="PROSITE" id="PS51186">
    <property type="entry name" value="GNAT"/>
    <property type="match status" value="1"/>
</dbReference>
<protein>
    <submittedName>
        <fullName evidence="2">Protein N-acetyltransferase, RimJ/RimL family</fullName>
    </submittedName>
</protein>